<evidence type="ECO:0000256" key="8">
    <source>
        <dbReference type="ARBA" id="ARBA00051245"/>
    </source>
</evidence>
<keyword evidence="6" id="KW-0067">ATP-binding</keyword>
<dbReference type="Proteomes" id="UP000220904">
    <property type="component" value="Unassembled WGS sequence"/>
</dbReference>
<dbReference type="Pfam" id="PF13614">
    <property type="entry name" value="AAA_31"/>
    <property type="match status" value="1"/>
</dbReference>
<dbReference type="RefSeq" id="WP_097793560.1">
    <property type="nucleotide sequence ID" value="NZ_NOUV01000020.1"/>
</dbReference>
<evidence type="ECO:0000259" key="9">
    <source>
        <dbReference type="Pfam" id="PF13614"/>
    </source>
</evidence>
<dbReference type="PANTHER" id="PTHR32309:SF13">
    <property type="entry name" value="FERRIC ENTEROBACTIN TRANSPORT PROTEIN FEPE"/>
    <property type="match status" value="1"/>
</dbReference>
<dbReference type="InterPro" id="IPR005702">
    <property type="entry name" value="Wzc-like_C"/>
</dbReference>
<keyword evidence="3" id="KW-0808">Transferase</keyword>
<keyword evidence="4" id="KW-0547">Nucleotide-binding</keyword>
<name>A0A2A7B2T0_9FIRM</name>
<evidence type="ECO:0000256" key="3">
    <source>
        <dbReference type="ARBA" id="ARBA00022679"/>
    </source>
</evidence>
<proteinExistence type="inferred from homology"/>
<evidence type="ECO:0000256" key="2">
    <source>
        <dbReference type="ARBA" id="ARBA00011903"/>
    </source>
</evidence>
<reference evidence="10 11" key="1">
    <citation type="journal article" date="2017" name="Front. Microbiol.">
        <title>New Insights into the Diversity of the Genus Faecalibacterium.</title>
        <authorList>
            <person name="Benevides L."/>
            <person name="Burman S."/>
            <person name="Martin R."/>
            <person name="Robert V."/>
            <person name="Thomas M."/>
            <person name="Miquel S."/>
            <person name="Chain F."/>
            <person name="Sokol H."/>
            <person name="Bermudez-Humaran L.G."/>
            <person name="Morrison M."/>
            <person name="Langella P."/>
            <person name="Azevedo V.A."/>
            <person name="Chatel J.M."/>
            <person name="Soares S."/>
        </authorList>
    </citation>
    <scope>NUCLEOTIDE SEQUENCE [LARGE SCALE GENOMIC DNA]</scope>
    <source>
        <strain evidence="10 11">AHMP21</strain>
    </source>
</reference>
<dbReference type="GO" id="GO:0004715">
    <property type="term" value="F:non-membrane spanning protein tyrosine kinase activity"/>
    <property type="evidence" value="ECO:0007669"/>
    <property type="project" value="UniProtKB-EC"/>
</dbReference>
<dbReference type="EC" id="2.7.10.2" evidence="2"/>
<dbReference type="NCBIfam" id="TIGR01007">
    <property type="entry name" value="eps_fam"/>
    <property type="match status" value="1"/>
</dbReference>
<dbReference type="OrthoDB" id="9794577at2"/>
<keyword evidence="5" id="KW-0418">Kinase</keyword>
<gene>
    <name evidence="10" type="ORF">CHR60_14195</name>
</gene>
<dbReference type="AlphaFoldDB" id="A0A2A7B2T0"/>
<dbReference type="EMBL" id="NOUV01000020">
    <property type="protein sequence ID" value="PDX85618.1"/>
    <property type="molecule type" value="Genomic_DNA"/>
</dbReference>
<comment type="catalytic activity">
    <reaction evidence="8">
        <text>L-tyrosyl-[protein] + ATP = O-phospho-L-tyrosyl-[protein] + ADP + H(+)</text>
        <dbReference type="Rhea" id="RHEA:10596"/>
        <dbReference type="Rhea" id="RHEA-COMP:10136"/>
        <dbReference type="Rhea" id="RHEA-COMP:20101"/>
        <dbReference type="ChEBI" id="CHEBI:15378"/>
        <dbReference type="ChEBI" id="CHEBI:30616"/>
        <dbReference type="ChEBI" id="CHEBI:46858"/>
        <dbReference type="ChEBI" id="CHEBI:61978"/>
        <dbReference type="ChEBI" id="CHEBI:456216"/>
        <dbReference type="EC" id="2.7.10.2"/>
    </reaction>
</comment>
<dbReference type="Gene3D" id="3.40.50.300">
    <property type="entry name" value="P-loop containing nucleotide triphosphate hydrolases"/>
    <property type="match status" value="1"/>
</dbReference>
<dbReference type="InterPro" id="IPR025669">
    <property type="entry name" value="AAA_dom"/>
</dbReference>
<sequence length="243" mass="27368">MNRLEFRKLPQLSYPVNEAFNTLSTNVSFLGRDIKKIMLTSSHASEGKSFTSLTLCRKLAERGKRVVLVDTDLRRSMITTVYGVQFAPGSKKQGLSHYLAGIAEKEEVLFHTNVPGMDFIPMGHELLNPIPLLSSERFQNLLDGLAEEYDYVIVDAAPVGVVIDAAEIAKVCDGILLVVSYNQVHRQELIDAKNQLEQTGCPILGTILNQVDYEGFANKKYYYKSHYSSYYKAYEKEAEEKKS</sequence>
<evidence type="ECO:0000256" key="5">
    <source>
        <dbReference type="ARBA" id="ARBA00022777"/>
    </source>
</evidence>
<accession>A0A2A7B2T0</accession>
<dbReference type="CDD" id="cd05387">
    <property type="entry name" value="BY-kinase"/>
    <property type="match status" value="1"/>
</dbReference>
<evidence type="ECO:0000256" key="1">
    <source>
        <dbReference type="ARBA" id="ARBA00007316"/>
    </source>
</evidence>
<dbReference type="InterPro" id="IPR050445">
    <property type="entry name" value="Bact_polysacc_biosynth/exp"/>
</dbReference>
<comment type="similarity">
    <text evidence="1">Belongs to the CpsD/CapB family.</text>
</comment>
<protein>
    <recommendedName>
        <fullName evidence="2">non-specific protein-tyrosine kinase</fullName>
        <ecNumber evidence="2">2.7.10.2</ecNumber>
    </recommendedName>
</protein>
<feature type="domain" description="AAA" evidence="9">
    <location>
        <begin position="37"/>
        <end position="179"/>
    </location>
</feature>
<keyword evidence="7" id="KW-0829">Tyrosine-protein kinase</keyword>
<dbReference type="PANTHER" id="PTHR32309">
    <property type="entry name" value="TYROSINE-PROTEIN KINASE"/>
    <property type="match status" value="1"/>
</dbReference>
<dbReference type="InterPro" id="IPR027417">
    <property type="entry name" value="P-loop_NTPase"/>
</dbReference>
<comment type="caution">
    <text evidence="10">The sequence shown here is derived from an EMBL/GenBank/DDBJ whole genome shotgun (WGS) entry which is preliminary data.</text>
</comment>
<evidence type="ECO:0000313" key="11">
    <source>
        <dbReference type="Proteomes" id="UP000220904"/>
    </source>
</evidence>
<evidence type="ECO:0000313" key="10">
    <source>
        <dbReference type="EMBL" id="PDX85618.1"/>
    </source>
</evidence>
<evidence type="ECO:0000256" key="4">
    <source>
        <dbReference type="ARBA" id="ARBA00022741"/>
    </source>
</evidence>
<dbReference type="SUPFAM" id="SSF52540">
    <property type="entry name" value="P-loop containing nucleoside triphosphate hydrolases"/>
    <property type="match status" value="1"/>
</dbReference>
<evidence type="ECO:0000256" key="6">
    <source>
        <dbReference type="ARBA" id="ARBA00022840"/>
    </source>
</evidence>
<dbReference type="GO" id="GO:0005886">
    <property type="term" value="C:plasma membrane"/>
    <property type="evidence" value="ECO:0007669"/>
    <property type="project" value="TreeGrafter"/>
</dbReference>
<dbReference type="GO" id="GO:0005524">
    <property type="term" value="F:ATP binding"/>
    <property type="evidence" value="ECO:0007669"/>
    <property type="project" value="UniProtKB-KW"/>
</dbReference>
<organism evidence="10 11">
    <name type="scientific">Faecalibacterium prausnitzii</name>
    <dbReference type="NCBI Taxonomy" id="853"/>
    <lineage>
        <taxon>Bacteria</taxon>
        <taxon>Bacillati</taxon>
        <taxon>Bacillota</taxon>
        <taxon>Clostridia</taxon>
        <taxon>Eubacteriales</taxon>
        <taxon>Oscillospiraceae</taxon>
        <taxon>Faecalibacterium</taxon>
    </lineage>
</organism>
<evidence type="ECO:0000256" key="7">
    <source>
        <dbReference type="ARBA" id="ARBA00023137"/>
    </source>
</evidence>